<accession>A0ABZ2YNW5</accession>
<sequence length="83" mass="9128">MGRVFGGKECIAGLQDSHRIRHADAEAAFQHVKCLVFVLMNMQRGLCAAGKGEFDERHGVLRVLRRNEGPEIPSLVTPETVGL</sequence>
<proteinExistence type="predicted"/>
<protein>
    <recommendedName>
        <fullName evidence="3">Tn3 transposase DDE domain-containing protein</fullName>
    </recommendedName>
</protein>
<evidence type="ECO:0000313" key="1">
    <source>
        <dbReference type="EMBL" id="WZN40616.1"/>
    </source>
</evidence>
<name>A0ABZ2YNW5_9BACT</name>
<dbReference type="EMBL" id="CP149822">
    <property type="protein sequence ID" value="WZN40616.1"/>
    <property type="molecule type" value="Genomic_DNA"/>
</dbReference>
<organism evidence="1 2">
    <name type="scientific">Chitinophaga pollutisoli</name>
    <dbReference type="NCBI Taxonomy" id="3133966"/>
    <lineage>
        <taxon>Bacteria</taxon>
        <taxon>Pseudomonadati</taxon>
        <taxon>Bacteroidota</taxon>
        <taxon>Chitinophagia</taxon>
        <taxon>Chitinophagales</taxon>
        <taxon>Chitinophagaceae</taxon>
        <taxon>Chitinophaga</taxon>
    </lineage>
</organism>
<reference evidence="2" key="1">
    <citation type="submission" date="2024-03" db="EMBL/GenBank/DDBJ databases">
        <title>Chitinophaga horti sp. nov., isolated from garden soil.</title>
        <authorList>
            <person name="Lee D.S."/>
            <person name="Han D.M."/>
            <person name="Baek J.H."/>
            <person name="Choi D.G."/>
            <person name="Jeon J.H."/>
            <person name="Jeon C.O."/>
        </authorList>
    </citation>
    <scope>NUCLEOTIDE SEQUENCE [LARGE SCALE GENOMIC DNA]</scope>
    <source>
        <strain evidence="2">GPA1</strain>
    </source>
</reference>
<gene>
    <name evidence="1" type="ORF">WJU16_21885</name>
</gene>
<evidence type="ECO:0008006" key="3">
    <source>
        <dbReference type="Google" id="ProtNLM"/>
    </source>
</evidence>
<keyword evidence="2" id="KW-1185">Reference proteome</keyword>
<dbReference type="Proteomes" id="UP001485459">
    <property type="component" value="Chromosome"/>
</dbReference>
<evidence type="ECO:0000313" key="2">
    <source>
        <dbReference type="Proteomes" id="UP001485459"/>
    </source>
</evidence>